<evidence type="ECO:0000256" key="9">
    <source>
        <dbReference type="ARBA" id="ARBA00034078"/>
    </source>
</evidence>
<dbReference type="Gene3D" id="3.10.20.30">
    <property type="match status" value="1"/>
</dbReference>
<evidence type="ECO:0000256" key="4">
    <source>
        <dbReference type="ARBA" id="ARBA00022723"/>
    </source>
</evidence>
<comment type="cofactor">
    <cofactor evidence="1">
        <name>FAD</name>
        <dbReference type="ChEBI" id="CHEBI:57692"/>
    </cofactor>
</comment>
<reference evidence="12 13" key="1">
    <citation type="submission" date="2018-09" db="EMBL/GenBank/DDBJ databases">
        <authorList>
            <person name="Zhu H."/>
        </authorList>
    </citation>
    <scope>NUCLEOTIDE SEQUENCE [LARGE SCALE GENOMIC DNA]</scope>
    <source>
        <strain evidence="12 13">K2W22B-5</strain>
    </source>
</reference>
<dbReference type="Gene3D" id="3.40.50.80">
    <property type="entry name" value="Nucleotide-binding domain of ferredoxin-NADP reductase (FNR) module"/>
    <property type="match status" value="1"/>
</dbReference>
<dbReference type="InterPro" id="IPR001709">
    <property type="entry name" value="Flavoprot_Pyr_Nucl_cyt_Rdtase"/>
</dbReference>
<dbReference type="CDD" id="cd06214">
    <property type="entry name" value="PA_degradation_oxidoreductase_like"/>
    <property type="match status" value="1"/>
</dbReference>
<dbReference type="InterPro" id="IPR050415">
    <property type="entry name" value="MRET"/>
</dbReference>
<gene>
    <name evidence="12" type="primary">paaK</name>
    <name evidence="12" type="ORF">D3877_27095</name>
</gene>
<dbReference type="Proteomes" id="UP000283458">
    <property type="component" value="Unassembled WGS sequence"/>
</dbReference>
<feature type="domain" description="FAD-binding FR-type" evidence="11">
    <location>
        <begin position="9"/>
        <end position="113"/>
    </location>
</feature>
<sequence length="369" mass="39967">MSAPSFNAPSFHPLTIRDCRRETADTVSLLFDVPPELAERYRFVQGQHLTLKTIINGEEARRSYSICSGVDEGELRVAVKRVEGGLFSNHANDALAPGMVIDVMTPMGRFTTPLDPTAARRYVAFAAGSGITPILSIIKTVLAREPHSQFLLIYGNRAVSSIIFREELEDLKNRHMGRLAIHHLLSREPEEAGLLSGRIGADLVRDLCAGQLDAASVDAAFLCGPQAMVEEVRDALAAAGTPAERIHLELFGTSADRRPPAPAKAATDGVADGPADGATIAILQDGKRREFTLAYDGDTILDAAHRHGADLPYSCKSGVCCTCRAKIREGKVSMAENYSLEPWEVEAGYVLTCQSRPLTERVVIDFDAP</sequence>
<dbReference type="SUPFAM" id="SSF54292">
    <property type="entry name" value="2Fe-2S ferredoxin-like"/>
    <property type="match status" value="1"/>
</dbReference>
<dbReference type="EMBL" id="QYUL01000005">
    <property type="protein sequence ID" value="RJF77456.1"/>
    <property type="molecule type" value="Genomic_DNA"/>
</dbReference>
<dbReference type="CDD" id="cd00207">
    <property type="entry name" value="fer2"/>
    <property type="match status" value="1"/>
</dbReference>
<evidence type="ECO:0000256" key="6">
    <source>
        <dbReference type="ARBA" id="ARBA00023002"/>
    </source>
</evidence>
<dbReference type="Pfam" id="PF00175">
    <property type="entry name" value="NAD_binding_1"/>
    <property type="match status" value="1"/>
</dbReference>
<dbReference type="OrthoDB" id="9806195at2"/>
<keyword evidence="4" id="KW-0479">Metal-binding</keyword>
<comment type="caution">
    <text evidence="12">The sequence shown here is derived from an EMBL/GenBank/DDBJ whole genome shotgun (WGS) entry which is preliminary data.</text>
</comment>
<dbReference type="InterPro" id="IPR012675">
    <property type="entry name" value="Beta-grasp_dom_sf"/>
</dbReference>
<dbReference type="PRINTS" id="PR00371">
    <property type="entry name" value="FPNCR"/>
</dbReference>
<dbReference type="SUPFAM" id="SSF52343">
    <property type="entry name" value="Ferredoxin reductase-like, C-terminal NADP-linked domain"/>
    <property type="match status" value="1"/>
</dbReference>
<dbReference type="GO" id="GO:0050660">
    <property type="term" value="F:flavin adenine dinucleotide binding"/>
    <property type="evidence" value="ECO:0007669"/>
    <property type="project" value="TreeGrafter"/>
</dbReference>
<dbReference type="GO" id="GO:0010124">
    <property type="term" value="P:phenylacetate catabolic process"/>
    <property type="evidence" value="ECO:0007669"/>
    <property type="project" value="InterPro"/>
</dbReference>
<keyword evidence="7" id="KW-0408">Iron</keyword>
<evidence type="ECO:0000259" key="10">
    <source>
        <dbReference type="PROSITE" id="PS51085"/>
    </source>
</evidence>
<keyword evidence="8" id="KW-0411">Iron-sulfur</keyword>
<dbReference type="SUPFAM" id="SSF63380">
    <property type="entry name" value="Riboflavin synthase domain-like"/>
    <property type="match status" value="1"/>
</dbReference>
<keyword evidence="2" id="KW-0285">Flavoprotein</keyword>
<evidence type="ECO:0000256" key="8">
    <source>
        <dbReference type="ARBA" id="ARBA00023014"/>
    </source>
</evidence>
<dbReference type="InterPro" id="IPR036010">
    <property type="entry name" value="2Fe-2S_ferredoxin-like_sf"/>
</dbReference>
<dbReference type="InterPro" id="IPR011884">
    <property type="entry name" value="PaaE"/>
</dbReference>
<name>A0A418VMP7_9PROT</name>
<evidence type="ECO:0000313" key="12">
    <source>
        <dbReference type="EMBL" id="RJF77456.1"/>
    </source>
</evidence>
<protein>
    <submittedName>
        <fullName evidence="12">Phenylacetate-CoA oxygenase/reductase subunit PaaK</fullName>
    </submittedName>
</protein>
<dbReference type="AlphaFoldDB" id="A0A418VMP7"/>
<dbReference type="InterPro" id="IPR001041">
    <property type="entry name" value="2Fe-2S_ferredoxin-type"/>
</dbReference>
<dbReference type="GO" id="GO:0046872">
    <property type="term" value="F:metal ion binding"/>
    <property type="evidence" value="ECO:0007669"/>
    <property type="project" value="UniProtKB-KW"/>
</dbReference>
<dbReference type="InterPro" id="IPR017927">
    <property type="entry name" value="FAD-bd_FR_type"/>
</dbReference>
<dbReference type="NCBIfam" id="TIGR02160">
    <property type="entry name" value="PA_CoA_Oxy5"/>
    <property type="match status" value="1"/>
</dbReference>
<evidence type="ECO:0000313" key="13">
    <source>
        <dbReference type="Proteomes" id="UP000283458"/>
    </source>
</evidence>
<dbReference type="PROSITE" id="PS51085">
    <property type="entry name" value="2FE2S_FER_2"/>
    <property type="match status" value="1"/>
</dbReference>
<dbReference type="GO" id="GO:0016491">
    <property type="term" value="F:oxidoreductase activity"/>
    <property type="evidence" value="ECO:0007669"/>
    <property type="project" value="UniProtKB-KW"/>
</dbReference>
<keyword evidence="6" id="KW-0560">Oxidoreductase</keyword>
<comment type="cofactor">
    <cofactor evidence="9">
        <name>[2Fe-2S] cluster</name>
        <dbReference type="ChEBI" id="CHEBI:190135"/>
    </cofactor>
</comment>
<dbReference type="RefSeq" id="WP_119833895.1">
    <property type="nucleotide sequence ID" value="NZ_QYUL01000005.1"/>
</dbReference>
<accession>A0A418VMP7</accession>
<evidence type="ECO:0000256" key="3">
    <source>
        <dbReference type="ARBA" id="ARBA00022714"/>
    </source>
</evidence>
<evidence type="ECO:0000259" key="11">
    <source>
        <dbReference type="PROSITE" id="PS51384"/>
    </source>
</evidence>
<keyword evidence="13" id="KW-1185">Reference proteome</keyword>
<dbReference type="GO" id="GO:0051537">
    <property type="term" value="F:2 iron, 2 sulfur cluster binding"/>
    <property type="evidence" value="ECO:0007669"/>
    <property type="project" value="UniProtKB-KW"/>
</dbReference>
<dbReference type="InterPro" id="IPR039261">
    <property type="entry name" value="FNR_nucleotide-bd"/>
</dbReference>
<dbReference type="InterPro" id="IPR008333">
    <property type="entry name" value="Cbr1-like_FAD-bd_dom"/>
</dbReference>
<evidence type="ECO:0000256" key="2">
    <source>
        <dbReference type="ARBA" id="ARBA00022630"/>
    </source>
</evidence>
<dbReference type="InterPro" id="IPR017938">
    <property type="entry name" value="Riboflavin_synthase-like_b-brl"/>
</dbReference>
<dbReference type="InterPro" id="IPR001433">
    <property type="entry name" value="OxRdtase_FAD/NAD-bd"/>
</dbReference>
<keyword evidence="5" id="KW-0274">FAD</keyword>
<dbReference type="PROSITE" id="PS51384">
    <property type="entry name" value="FAD_FR"/>
    <property type="match status" value="1"/>
</dbReference>
<proteinExistence type="predicted"/>
<feature type="domain" description="2Fe-2S ferredoxin-type" evidence="10">
    <location>
        <begin position="278"/>
        <end position="369"/>
    </location>
</feature>
<dbReference type="PRINTS" id="PR00406">
    <property type="entry name" value="CYTB5RDTASE"/>
</dbReference>
<dbReference type="PANTHER" id="PTHR47354">
    <property type="entry name" value="NADH OXIDOREDUCTASE HCR"/>
    <property type="match status" value="1"/>
</dbReference>
<evidence type="ECO:0000256" key="5">
    <source>
        <dbReference type="ARBA" id="ARBA00022827"/>
    </source>
</evidence>
<dbReference type="Pfam" id="PF00111">
    <property type="entry name" value="Fer2"/>
    <property type="match status" value="1"/>
</dbReference>
<evidence type="ECO:0000256" key="1">
    <source>
        <dbReference type="ARBA" id="ARBA00001974"/>
    </source>
</evidence>
<organism evidence="12 13">
    <name type="scientific">Azospirillum cavernae</name>
    <dbReference type="NCBI Taxonomy" id="2320860"/>
    <lineage>
        <taxon>Bacteria</taxon>
        <taxon>Pseudomonadati</taxon>
        <taxon>Pseudomonadota</taxon>
        <taxon>Alphaproteobacteria</taxon>
        <taxon>Rhodospirillales</taxon>
        <taxon>Azospirillaceae</taxon>
        <taxon>Azospirillum</taxon>
    </lineage>
</organism>
<evidence type="ECO:0000256" key="7">
    <source>
        <dbReference type="ARBA" id="ARBA00023004"/>
    </source>
</evidence>
<dbReference type="Gene3D" id="2.40.30.10">
    <property type="entry name" value="Translation factors"/>
    <property type="match status" value="1"/>
</dbReference>
<dbReference type="Pfam" id="PF00970">
    <property type="entry name" value="FAD_binding_6"/>
    <property type="match status" value="1"/>
</dbReference>
<keyword evidence="3" id="KW-0001">2Fe-2S</keyword>
<dbReference type="PANTHER" id="PTHR47354:SF8">
    <property type="entry name" value="1,2-PHENYLACETYL-COA EPOXIDASE, SUBUNIT E"/>
    <property type="match status" value="1"/>
</dbReference>